<feature type="domain" description="HTH tetR-type" evidence="3">
    <location>
        <begin position="27"/>
        <end position="87"/>
    </location>
</feature>
<evidence type="ECO:0000256" key="1">
    <source>
        <dbReference type="ARBA" id="ARBA00023125"/>
    </source>
</evidence>
<sequence length="197" mass="23145">MLAKNIMYKININVQFLGVNDTMDKNKQTCKKIIKNYCRLLQYKDKDSITVSDISKASNISRTTFYHYFNSKKDLDREMIGVYLDDITSIIYQSPSLDTDVTLKILNYLSDNQEVMQSLILYYPNIYKIFNHYIRDIISYSNLMNCAESQDYPEVTQKYVFELYIASIEVIIIKWISCGCKDSPQQIIEVLKLLRSK</sequence>
<gene>
    <name evidence="4" type="ORF">NCTC12092_00808</name>
</gene>
<dbReference type="SUPFAM" id="SSF46689">
    <property type="entry name" value="Homeodomain-like"/>
    <property type="match status" value="1"/>
</dbReference>
<dbReference type="EMBL" id="UHFF01000002">
    <property type="protein sequence ID" value="SUN46027.1"/>
    <property type="molecule type" value="Genomic_DNA"/>
</dbReference>
<keyword evidence="1 2" id="KW-0238">DNA-binding</keyword>
<evidence type="ECO:0000259" key="3">
    <source>
        <dbReference type="PROSITE" id="PS50977"/>
    </source>
</evidence>
<dbReference type="Pfam" id="PF00440">
    <property type="entry name" value="TetR_N"/>
    <property type="match status" value="1"/>
</dbReference>
<dbReference type="InterPro" id="IPR050624">
    <property type="entry name" value="HTH-type_Tx_Regulator"/>
</dbReference>
<dbReference type="AlphaFoldDB" id="A0A380JP21"/>
<dbReference type="Pfam" id="PF14278">
    <property type="entry name" value="TetR_C_8"/>
    <property type="match status" value="1"/>
</dbReference>
<dbReference type="PANTHER" id="PTHR43479">
    <property type="entry name" value="ACREF/ENVCD OPERON REPRESSOR-RELATED"/>
    <property type="match status" value="1"/>
</dbReference>
<dbReference type="InterPro" id="IPR009057">
    <property type="entry name" value="Homeodomain-like_sf"/>
</dbReference>
<dbReference type="GO" id="GO:0003677">
    <property type="term" value="F:DNA binding"/>
    <property type="evidence" value="ECO:0007669"/>
    <property type="project" value="UniProtKB-UniRule"/>
</dbReference>
<dbReference type="Gene3D" id="1.10.357.10">
    <property type="entry name" value="Tetracycline Repressor, domain 2"/>
    <property type="match status" value="1"/>
</dbReference>
<evidence type="ECO:0000313" key="5">
    <source>
        <dbReference type="Proteomes" id="UP000254461"/>
    </source>
</evidence>
<dbReference type="InterPro" id="IPR001647">
    <property type="entry name" value="HTH_TetR"/>
</dbReference>
<evidence type="ECO:0000313" key="4">
    <source>
        <dbReference type="EMBL" id="SUN46027.1"/>
    </source>
</evidence>
<dbReference type="InterPro" id="IPR039532">
    <property type="entry name" value="TetR_C_Firmicutes"/>
</dbReference>
<accession>A0A380JP21</accession>
<feature type="DNA-binding region" description="H-T-H motif" evidence="2">
    <location>
        <begin position="50"/>
        <end position="69"/>
    </location>
</feature>
<proteinExistence type="predicted"/>
<organism evidence="4 5">
    <name type="scientific">Streptococcus equi subsp. equi</name>
    <dbReference type="NCBI Taxonomy" id="148942"/>
    <lineage>
        <taxon>Bacteria</taxon>
        <taxon>Bacillati</taxon>
        <taxon>Bacillota</taxon>
        <taxon>Bacilli</taxon>
        <taxon>Lactobacillales</taxon>
        <taxon>Streptococcaceae</taxon>
        <taxon>Streptococcus</taxon>
    </lineage>
</organism>
<name>A0A380JP21_9STRE</name>
<dbReference type="PROSITE" id="PS50977">
    <property type="entry name" value="HTH_TETR_2"/>
    <property type="match status" value="1"/>
</dbReference>
<dbReference type="PANTHER" id="PTHR43479:SF11">
    <property type="entry name" value="ACREF_ENVCD OPERON REPRESSOR-RELATED"/>
    <property type="match status" value="1"/>
</dbReference>
<reference evidence="4 5" key="1">
    <citation type="submission" date="2018-06" db="EMBL/GenBank/DDBJ databases">
        <authorList>
            <consortium name="Pathogen Informatics"/>
            <person name="Doyle S."/>
        </authorList>
    </citation>
    <scope>NUCLEOTIDE SEQUENCE [LARGE SCALE GENOMIC DNA]</scope>
    <source>
        <strain evidence="4 5">NCTC12092</strain>
    </source>
</reference>
<dbReference type="Proteomes" id="UP000254461">
    <property type="component" value="Unassembled WGS sequence"/>
</dbReference>
<protein>
    <submittedName>
        <fullName evidence="4">TetR family transcriptional regulator</fullName>
    </submittedName>
</protein>
<evidence type="ECO:0000256" key="2">
    <source>
        <dbReference type="PROSITE-ProRule" id="PRU00335"/>
    </source>
</evidence>